<evidence type="ECO:0000313" key="1">
    <source>
        <dbReference type="EMBL" id="CAI8757412.1"/>
    </source>
</evidence>
<sequence>MKKHSMPCPPRINLDLTEILEPKVAKHMELWSFRLPFPEQHQTANLRVYKCNGASHREKILNFSL</sequence>
<accession>A0ABN8X0Y8</accession>
<dbReference type="Proteomes" id="UP001162030">
    <property type="component" value="Chromosome"/>
</dbReference>
<reference evidence="1 2" key="1">
    <citation type="submission" date="2023-03" db="EMBL/GenBank/DDBJ databases">
        <authorList>
            <person name="Pearce D."/>
        </authorList>
    </citation>
    <scope>NUCLEOTIDE SEQUENCE [LARGE SCALE GENOMIC DNA]</scope>
    <source>
        <strain evidence="1">Msz</strain>
    </source>
</reference>
<proteinExistence type="predicted"/>
<keyword evidence="2" id="KW-1185">Reference proteome</keyword>
<dbReference type="EMBL" id="OX458333">
    <property type="protein sequence ID" value="CAI8757412.1"/>
    <property type="molecule type" value="Genomic_DNA"/>
</dbReference>
<name>A0ABN8X0Y8_9GAMM</name>
<organism evidence="1 2">
    <name type="scientific">Methylocaldum szegediense</name>
    <dbReference type="NCBI Taxonomy" id="73780"/>
    <lineage>
        <taxon>Bacteria</taxon>
        <taxon>Pseudomonadati</taxon>
        <taxon>Pseudomonadota</taxon>
        <taxon>Gammaproteobacteria</taxon>
        <taxon>Methylococcales</taxon>
        <taxon>Methylococcaceae</taxon>
        <taxon>Methylocaldum</taxon>
    </lineage>
</organism>
<protein>
    <submittedName>
        <fullName evidence="1">Uncharacterized protein</fullName>
    </submittedName>
</protein>
<gene>
    <name evidence="1" type="ORF">MSZNOR_0770</name>
</gene>
<evidence type="ECO:0000313" key="2">
    <source>
        <dbReference type="Proteomes" id="UP001162030"/>
    </source>
</evidence>